<reference evidence="3" key="1">
    <citation type="submission" date="2013-11" db="EMBL/GenBank/DDBJ databases">
        <title>Draft genome sequence of the broad-host-range Rhizobium sp. LPU83 strain, a member of the low-genetic diversity Oregon-like Rhizobium sp. group.</title>
        <authorList>
            <person name="Wibberg D."/>
            <person name="Puehler A."/>
            <person name="Schlueter A."/>
        </authorList>
    </citation>
    <scope>NUCLEOTIDE SEQUENCE [LARGE SCALE GENOMIC DNA]</scope>
    <source>
        <strain evidence="3">LPU83</strain>
        <plasmid evidence="3">pLPU83d</plasmid>
    </source>
</reference>
<dbReference type="InterPro" id="IPR012334">
    <property type="entry name" value="Pectin_lyas_fold"/>
</dbReference>
<evidence type="ECO:0000256" key="1">
    <source>
        <dbReference type="SAM" id="MobiDB-lite"/>
    </source>
</evidence>
<feature type="signal peptide" evidence="2">
    <location>
        <begin position="1"/>
        <end position="24"/>
    </location>
</feature>
<geneLocation type="plasmid" evidence="3 4">
    <name>pLPU83d</name>
</geneLocation>
<proteinExistence type="predicted"/>
<evidence type="ECO:0000313" key="3">
    <source>
        <dbReference type="EMBL" id="CDM61533.1"/>
    </source>
</evidence>
<keyword evidence="2" id="KW-0732">Signal</keyword>
<organism evidence="3 4">
    <name type="scientific">Rhizobium favelukesii</name>
    <dbReference type="NCBI Taxonomy" id="348824"/>
    <lineage>
        <taxon>Bacteria</taxon>
        <taxon>Pseudomonadati</taxon>
        <taxon>Pseudomonadota</taxon>
        <taxon>Alphaproteobacteria</taxon>
        <taxon>Hyphomicrobiales</taxon>
        <taxon>Rhizobiaceae</taxon>
        <taxon>Rhizobium/Agrobacterium group</taxon>
        <taxon>Rhizobium</taxon>
    </lineage>
</organism>
<dbReference type="HOGENOM" id="CLU_046127_0_0_5"/>
<keyword evidence="4" id="KW-1185">Reference proteome</keyword>
<dbReference type="SUPFAM" id="SSF51126">
    <property type="entry name" value="Pectin lyase-like"/>
    <property type="match status" value="1"/>
</dbReference>
<feature type="region of interest" description="Disordered" evidence="1">
    <location>
        <begin position="316"/>
        <end position="345"/>
    </location>
</feature>
<dbReference type="SMART" id="SM00710">
    <property type="entry name" value="PbH1"/>
    <property type="match status" value="5"/>
</dbReference>
<feature type="chain" id="PRO_5004882668" evidence="2">
    <location>
        <begin position="25"/>
        <end position="345"/>
    </location>
</feature>
<dbReference type="Proteomes" id="UP000019443">
    <property type="component" value="Plasmid pLPU83d"/>
</dbReference>
<gene>
    <name evidence="3" type="ORF">LPU83_pLPU83d_0162</name>
</gene>
<dbReference type="Gene3D" id="2.160.20.10">
    <property type="entry name" value="Single-stranded right-handed beta-helix, Pectin lyase-like"/>
    <property type="match status" value="1"/>
</dbReference>
<accession>W6RRV0</accession>
<sequence>MAHGFLASFLVVRMSVFCSCAAFAGASFAATLDVSPSPRRSIQAALNKAEPGDVIRLKPGVYYEDFKTVRNGKPGKPIVITGPRSAIVKGAGAPRVIEINHDYTVLRGFTVDGKVGAGNNKRSYRNKLIYVIGKTRGDGVTGLRILNMSVKNAGGECIRLRYQTRRNEIAYSQISNCGRYDFAFRDGGKNGEGIYIGTAPEQRGAHGAPDRSVDASDGNLVHHNVIDTKGNECVDIKEGSSRNIVEHNQCSGQKDKNSGGFDSRGNNNVFRYNTVSNVRGAGVRLGGDSDKDGLHNDVYGNTFRKVGVAVVRAERGPQGKVCGNTSQSSSEKKKGKVPVEPLAKC</sequence>
<name>W6RRV0_9HYPH</name>
<dbReference type="RefSeq" id="WP_029709971.1">
    <property type="nucleotide sequence ID" value="NZ_ATTO01000011.1"/>
</dbReference>
<keyword evidence="3" id="KW-0614">Plasmid</keyword>
<dbReference type="EMBL" id="HG916855">
    <property type="protein sequence ID" value="CDM61533.1"/>
    <property type="molecule type" value="Genomic_DNA"/>
</dbReference>
<evidence type="ECO:0000256" key="2">
    <source>
        <dbReference type="SAM" id="SignalP"/>
    </source>
</evidence>
<dbReference type="InterPro" id="IPR006626">
    <property type="entry name" value="PbH1"/>
</dbReference>
<dbReference type="PATRIC" id="fig|348824.6.peg.5756"/>
<dbReference type="AlphaFoldDB" id="W6RRV0"/>
<protein>
    <submittedName>
        <fullName evidence="3">Uncharacterized protein</fullName>
    </submittedName>
</protein>
<dbReference type="InterPro" id="IPR011050">
    <property type="entry name" value="Pectin_lyase_fold/virulence"/>
</dbReference>
<dbReference type="KEGG" id="rhl:LPU83_pLPU83d_0162"/>
<evidence type="ECO:0000313" key="4">
    <source>
        <dbReference type="Proteomes" id="UP000019443"/>
    </source>
</evidence>